<dbReference type="EMBL" id="CM037152">
    <property type="protein sequence ID" value="KAH7836242.1"/>
    <property type="molecule type" value="Genomic_DNA"/>
</dbReference>
<accession>A0ACB7X687</accession>
<name>A0ACB7X687_9ERIC</name>
<comment type="caution">
    <text evidence="1">The sequence shown here is derived from an EMBL/GenBank/DDBJ whole genome shotgun (WGS) entry which is preliminary data.</text>
</comment>
<gene>
    <name evidence="1" type="ORF">Vadar_033920</name>
</gene>
<proteinExistence type="predicted"/>
<evidence type="ECO:0000313" key="2">
    <source>
        <dbReference type="Proteomes" id="UP000828048"/>
    </source>
</evidence>
<sequence length="181" mass="20117">MSYAEAVSCSKSKGPRRISIEANPSEWLRRSAVVKLRSLSAMEVISEALLREGDPKTEVFLGMGGPWVVLTFSSTDSMKALLEGGKLSGLNKWFEEVHQWSPELPIVSRRYVWISCYGISLHGWSVATFLKIAQLWIAANTWALEVGDRGPNNLNTVHGCLACVEDVGDKKLIVEIKLVWL</sequence>
<reference evidence="1 2" key="1">
    <citation type="journal article" date="2021" name="Hortic Res">
        <title>High-quality reference genome and annotation aids understanding of berry development for evergreen blueberry (Vaccinium darrowii).</title>
        <authorList>
            <person name="Yu J."/>
            <person name="Hulse-Kemp A.M."/>
            <person name="Babiker E."/>
            <person name="Staton M."/>
        </authorList>
    </citation>
    <scope>NUCLEOTIDE SEQUENCE [LARGE SCALE GENOMIC DNA]</scope>
    <source>
        <strain evidence="2">cv. NJ 8807/NJ 8810</strain>
        <tissue evidence="1">Young leaf</tissue>
    </source>
</reference>
<organism evidence="1 2">
    <name type="scientific">Vaccinium darrowii</name>
    <dbReference type="NCBI Taxonomy" id="229202"/>
    <lineage>
        <taxon>Eukaryota</taxon>
        <taxon>Viridiplantae</taxon>
        <taxon>Streptophyta</taxon>
        <taxon>Embryophyta</taxon>
        <taxon>Tracheophyta</taxon>
        <taxon>Spermatophyta</taxon>
        <taxon>Magnoliopsida</taxon>
        <taxon>eudicotyledons</taxon>
        <taxon>Gunneridae</taxon>
        <taxon>Pentapetalae</taxon>
        <taxon>asterids</taxon>
        <taxon>Ericales</taxon>
        <taxon>Ericaceae</taxon>
        <taxon>Vaccinioideae</taxon>
        <taxon>Vaccinieae</taxon>
        <taxon>Vaccinium</taxon>
    </lineage>
</organism>
<evidence type="ECO:0000313" key="1">
    <source>
        <dbReference type="EMBL" id="KAH7836242.1"/>
    </source>
</evidence>
<protein>
    <submittedName>
        <fullName evidence="1">Uncharacterized protein</fullName>
    </submittedName>
</protein>
<keyword evidence="2" id="KW-1185">Reference proteome</keyword>
<dbReference type="Proteomes" id="UP000828048">
    <property type="component" value="Chromosome 2"/>
</dbReference>